<evidence type="ECO:0000313" key="1">
    <source>
        <dbReference type="EMBL" id="KKN85949.1"/>
    </source>
</evidence>
<proteinExistence type="predicted"/>
<name>A0A0F9U319_9ZZZZ</name>
<gene>
    <name evidence="1" type="ORF">LCGC14_0273610</name>
</gene>
<reference evidence="1" key="1">
    <citation type="journal article" date="2015" name="Nature">
        <title>Complex archaea that bridge the gap between prokaryotes and eukaryotes.</title>
        <authorList>
            <person name="Spang A."/>
            <person name="Saw J.H."/>
            <person name="Jorgensen S.L."/>
            <person name="Zaremba-Niedzwiedzka K."/>
            <person name="Martijn J."/>
            <person name="Lind A.E."/>
            <person name="van Eijk R."/>
            <person name="Schleper C."/>
            <person name="Guy L."/>
            <person name="Ettema T.J."/>
        </authorList>
    </citation>
    <scope>NUCLEOTIDE SEQUENCE</scope>
</reference>
<accession>A0A0F9U319</accession>
<protein>
    <submittedName>
        <fullName evidence="1">Uncharacterized protein</fullName>
    </submittedName>
</protein>
<sequence length="191" mass="19611">MSGTSLGKTDGRPGAQDGGLAIRVDTVDQGVRNNINFRNTPGVRWAAVDDPTPPARMIVTAELDAEVLLAPPVTGLDLATGTVLATLLTAIAAQLMHVTRVVLIATDISGLTVQPTVQLGTDVTVPSNLASPQALALTATGQIQELALADPRPGVDAGPSVFDEAILDQTVAATATTYEVTAQIWGVVLTP</sequence>
<dbReference type="EMBL" id="LAZR01000153">
    <property type="protein sequence ID" value="KKN85949.1"/>
    <property type="molecule type" value="Genomic_DNA"/>
</dbReference>
<organism evidence="1">
    <name type="scientific">marine sediment metagenome</name>
    <dbReference type="NCBI Taxonomy" id="412755"/>
    <lineage>
        <taxon>unclassified sequences</taxon>
        <taxon>metagenomes</taxon>
        <taxon>ecological metagenomes</taxon>
    </lineage>
</organism>
<comment type="caution">
    <text evidence="1">The sequence shown here is derived from an EMBL/GenBank/DDBJ whole genome shotgun (WGS) entry which is preliminary data.</text>
</comment>
<dbReference type="AlphaFoldDB" id="A0A0F9U319"/>